<evidence type="ECO:0008006" key="4">
    <source>
        <dbReference type="Google" id="ProtNLM"/>
    </source>
</evidence>
<sequence length="544" mass="62309">MHSFLTRWSNSPWFERIVVGLFFGLLLLLGLYVYRDYGVSWDEPVDRDNGAVNLKYVLERVAPQLIHQQRTTYASIPPLTNYPDNDHGVAFELPLAVLGVLVARGDSAAYYHLRHLSIFCVFWVGCWALYGLARHYFGSWLWALFAVGLLVLSPRFFAEAFFNGKDIVFMACFIVAMFTLARLLVCATVIRATLHALATAVAIDVRVPGLLIVGFTVALLAWQLLLRPSKRLLSLGLLYVLLTTVFMVIGWPFLWDAPIANFLWSYQHLSHYPWQGQNLYFGQLIDSQVPWHYLPVWILITTPTPYLLAALLGVAVSGRRLARQRFAQIELVGYLTLLVVSWLLVPVVLVIILRSRFYDGWRHLYFIYPALVLVAVQGIRWLVQATRRPHPARYLALGVLLLSAVETMRTAIRMVQMHPFQQVYFSFIPAQMAERLFERDYWGLSYYQGLQWLLRHHHSAELLSVSAPVVTPVVANSLLFTTSKQARLAIHREPQKGRFFITNYRWHPQPYADSLGQEIYSIRAEGITILSIFDREASPTRSAP</sequence>
<feature type="transmembrane region" description="Helical" evidence="1">
    <location>
        <begin position="116"/>
        <end position="133"/>
    </location>
</feature>
<reference evidence="2 3" key="1">
    <citation type="submission" date="2022-04" db="EMBL/GenBank/DDBJ databases">
        <title>Hymenobacter sp. isolated from the air.</title>
        <authorList>
            <person name="Won M."/>
            <person name="Lee C.-M."/>
            <person name="Woen H.-Y."/>
            <person name="Kwon S.-W."/>
        </authorList>
    </citation>
    <scope>NUCLEOTIDE SEQUENCE [LARGE SCALE GENOMIC DNA]</scope>
    <source>
        <strain evidence="3">5413 J-13</strain>
    </source>
</reference>
<accession>A0A8T9STW3</accession>
<feature type="transmembrane region" description="Helical" evidence="1">
    <location>
        <begin position="395"/>
        <end position="412"/>
    </location>
</feature>
<dbReference type="AlphaFoldDB" id="A0A8T9STW3"/>
<dbReference type="KEGG" id="haei:MUN82_17770"/>
<evidence type="ECO:0000313" key="2">
    <source>
        <dbReference type="EMBL" id="UOR04781.1"/>
    </source>
</evidence>
<dbReference type="Proteomes" id="UP000829925">
    <property type="component" value="Chromosome"/>
</dbReference>
<feature type="transmembrane region" description="Helical" evidence="1">
    <location>
        <begin position="296"/>
        <end position="319"/>
    </location>
</feature>
<keyword evidence="1" id="KW-1133">Transmembrane helix</keyword>
<name>A0A8T9STW3_9BACT</name>
<keyword evidence="1" id="KW-0812">Transmembrane</keyword>
<keyword evidence="1" id="KW-0472">Membrane</keyword>
<evidence type="ECO:0000256" key="1">
    <source>
        <dbReference type="SAM" id="Phobius"/>
    </source>
</evidence>
<dbReference type="EMBL" id="CP095053">
    <property type="protein sequence ID" value="UOR04781.1"/>
    <property type="molecule type" value="Genomic_DNA"/>
</dbReference>
<feature type="transmembrane region" description="Helical" evidence="1">
    <location>
        <begin position="167"/>
        <end position="190"/>
    </location>
</feature>
<feature type="transmembrane region" description="Helical" evidence="1">
    <location>
        <begin position="331"/>
        <end position="353"/>
    </location>
</feature>
<keyword evidence="3" id="KW-1185">Reference proteome</keyword>
<feature type="transmembrane region" description="Helical" evidence="1">
    <location>
        <begin position="12"/>
        <end position="34"/>
    </location>
</feature>
<proteinExistence type="predicted"/>
<protein>
    <recommendedName>
        <fullName evidence="4">Glycosyltransferase RgtA/B/C/D-like domain-containing protein</fullName>
    </recommendedName>
</protein>
<organism evidence="2 3">
    <name type="scientific">Hymenobacter aerilatus</name>
    <dbReference type="NCBI Taxonomy" id="2932251"/>
    <lineage>
        <taxon>Bacteria</taxon>
        <taxon>Pseudomonadati</taxon>
        <taxon>Bacteroidota</taxon>
        <taxon>Cytophagia</taxon>
        <taxon>Cytophagales</taxon>
        <taxon>Hymenobacteraceae</taxon>
        <taxon>Hymenobacter</taxon>
    </lineage>
</organism>
<feature type="transmembrane region" description="Helical" evidence="1">
    <location>
        <begin position="196"/>
        <end position="220"/>
    </location>
</feature>
<feature type="transmembrane region" description="Helical" evidence="1">
    <location>
        <begin position="365"/>
        <end position="383"/>
    </location>
</feature>
<gene>
    <name evidence="2" type="ORF">MUN82_17770</name>
</gene>
<feature type="transmembrane region" description="Helical" evidence="1">
    <location>
        <begin position="232"/>
        <end position="254"/>
    </location>
</feature>
<evidence type="ECO:0000313" key="3">
    <source>
        <dbReference type="Proteomes" id="UP000829925"/>
    </source>
</evidence>
<feature type="transmembrane region" description="Helical" evidence="1">
    <location>
        <begin position="87"/>
        <end position="104"/>
    </location>
</feature>
<feature type="transmembrane region" description="Helical" evidence="1">
    <location>
        <begin position="139"/>
        <end position="158"/>
    </location>
</feature>
<dbReference type="RefSeq" id="WP_245092622.1">
    <property type="nucleotide sequence ID" value="NZ_CP095053.1"/>
</dbReference>